<evidence type="ECO:0000313" key="1">
    <source>
        <dbReference type="EMBL" id="HCO25641.1"/>
    </source>
</evidence>
<dbReference type="PANTHER" id="PTHR43737:SF1">
    <property type="entry name" value="DUF1501 DOMAIN-CONTAINING PROTEIN"/>
    <property type="match status" value="1"/>
</dbReference>
<dbReference type="SUPFAM" id="SSF53649">
    <property type="entry name" value="Alkaline phosphatase-like"/>
    <property type="match status" value="1"/>
</dbReference>
<organism evidence="1 2">
    <name type="scientific">Gimesia maris</name>
    <dbReference type="NCBI Taxonomy" id="122"/>
    <lineage>
        <taxon>Bacteria</taxon>
        <taxon>Pseudomonadati</taxon>
        <taxon>Planctomycetota</taxon>
        <taxon>Planctomycetia</taxon>
        <taxon>Planctomycetales</taxon>
        <taxon>Planctomycetaceae</taxon>
        <taxon>Gimesia</taxon>
    </lineage>
</organism>
<dbReference type="Proteomes" id="UP000263642">
    <property type="component" value="Unassembled WGS sequence"/>
</dbReference>
<dbReference type="AlphaFoldDB" id="A0A3D3R9V8"/>
<dbReference type="PANTHER" id="PTHR43737">
    <property type="entry name" value="BLL7424 PROTEIN"/>
    <property type="match status" value="1"/>
</dbReference>
<dbReference type="Pfam" id="PF07394">
    <property type="entry name" value="DUF1501"/>
    <property type="match status" value="1"/>
</dbReference>
<protein>
    <submittedName>
        <fullName evidence="1">DUF1501 domain-containing protein</fullName>
    </submittedName>
</protein>
<accession>A0A3D3R9V8</accession>
<dbReference type="EMBL" id="DQAY01000133">
    <property type="protein sequence ID" value="HCO25641.1"/>
    <property type="molecule type" value="Genomic_DNA"/>
</dbReference>
<name>A0A3D3R9V8_9PLAN</name>
<dbReference type="InterPro" id="IPR010869">
    <property type="entry name" value="DUF1501"/>
</dbReference>
<proteinExistence type="predicted"/>
<gene>
    <name evidence="1" type="ORF">DIT97_22425</name>
</gene>
<comment type="caution">
    <text evidence="1">The sequence shown here is derived from an EMBL/GenBank/DDBJ whole genome shotgun (WGS) entry which is preliminary data.</text>
</comment>
<evidence type="ECO:0000313" key="2">
    <source>
        <dbReference type="Proteomes" id="UP000263642"/>
    </source>
</evidence>
<accession>A0A517X796</accession>
<dbReference type="RefSeq" id="WP_154897810.1">
    <property type="nucleotide sequence ID" value="NZ_CAXBMG010000013.1"/>
</dbReference>
<reference evidence="1 2" key="1">
    <citation type="journal article" date="2018" name="Nat. Biotechnol.">
        <title>A standardized bacterial taxonomy based on genome phylogeny substantially revises the tree of life.</title>
        <authorList>
            <person name="Parks D.H."/>
            <person name="Chuvochina M."/>
            <person name="Waite D.W."/>
            <person name="Rinke C."/>
            <person name="Skarshewski A."/>
            <person name="Chaumeil P.A."/>
            <person name="Hugenholtz P."/>
        </authorList>
    </citation>
    <scope>NUCLEOTIDE SEQUENCE [LARGE SCALE GENOMIC DNA]</scope>
    <source>
        <strain evidence="1">UBA9375</strain>
    </source>
</reference>
<dbReference type="InterPro" id="IPR017850">
    <property type="entry name" value="Alkaline_phosphatase_core_sf"/>
</dbReference>
<sequence>MFDSHLISSKISRRDLCKVAIGSTLSFMLPGFDLKAAEKRGKERRKSIIILWMGGGPSQLETWDPHPGTTIGGPGKAIKTVVPGLQISDMYPLLAEQLDSMSVIRSMVSKEGDHERGTKYLKTGYRPEPTTVYPALGAIITHQAPNPQLEIPQHISMGNTQFPARGGYLGGHLDAFRVPDPGRNIGNMRASVGAPRQERRLENLNVVSQAFRRGRSIQTQKTLHQSTIDRALTMMSSEQLNAFEIEKEPEAVRKAYGDSPFGRGCLVARRLVEQGVHSIEVNLNGWDSHANNYTGHQTQAAILDPAFSSLLKDLKSRDLLDSTIVLCIGEFGRTPKINALDGRDHWPTGFSCIVGGGGLKGNLILGETDPTGKEKKPVDPVRIQDLYSTILQKMQIDYTKELISPIGRPLALSDGTPISRLI</sequence>